<dbReference type="GO" id="GO:0016798">
    <property type="term" value="F:hydrolase activity, acting on glycosyl bonds"/>
    <property type="evidence" value="ECO:0007669"/>
    <property type="project" value="TreeGrafter"/>
</dbReference>
<keyword evidence="4" id="KW-1185">Reference proteome</keyword>
<dbReference type="Pfam" id="PF00294">
    <property type="entry name" value="PfkB"/>
    <property type="match status" value="1"/>
</dbReference>
<dbReference type="PANTHER" id="PTHR42909:SF1">
    <property type="entry name" value="CARBOHYDRATE KINASE PFKB DOMAIN-CONTAINING PROTEIN"/>
    <property type="match status" value="1"/>
</dbReference>
<evidence type="ECO:0000313" key="3">
    <source>
        <dbReference type="EMBL" id="KAF9948603.1"/>
    </source>
</evidence>
<evidence type="ECO:0000256" key="1">
    <source>
        <dbReference type="ARBA" id="ARBA00022723"/>
    </source>
</evidence>
<dbReference type="EMBL" id="JAAAHY010001508">
    <property type="protein sequence ID" value="KAF9948603.1"/>
    <property type="molecule type" value="Genomic_DNA"/>
</dbReference>
<proteinExistence type="predicted"/>
<dbReference type="SUPFAM" id="SSF53613">
    <property type="entry name" value="Ribokinase-like"/>
    <property type="match status" value="1"/>
</dbReference>
<dbReference type="Proteomes" id="UP000738359">
    <property type="component" value="Unassembled WGS sequence"/>
</dbReference>
<protein>
    <recommendedName>
        <fullName evidence="2">Carbohydrate kinase PfkB domain-containing protein</fullName>
    </recommendedName>
</protein>
<feature type="domain" description="Carbohydrate kinase PfkB" evidence="2">
    <location>
        <begin position="136"/>
        <end position="214"/>
    </location>
</feature>
<comment type="caution">
    <text evidence="3">The sequence shown here is derived from an EMBL/GenBank/DDBJ whole genome shotgun (WGS) entry which is preliminary data.</text>
</comment>
<name>A0A9P6IWC0_MORAP</name>
<accession>A0A9P6IWC0</accession>
<evidence type="ECO:0000259" key="2">
    <source>
        <dbReference type="Pfam" id="PF00294"/>
    </source>
</evidence>
<dbReference type="InterPro" id="IPR011611">
    <property type="entry name" value="PfkB_dom"/>
</dbReference>
<evidence type="ECO:0000313" key="4">
    <source>
        <dbReference type="Proteomes" id="UP000738359"/>
    </source>
</evidence>
<dbReference type="OrthoDB" id="198885at2759"/>
<dbReference type="GO" id="GO:0004730">
    <property type="term" value="F:pseudouridylate synthase activity"/>
    <property type="evidence" value="ECO:0007669"/>
    <property type="project" value="TreeGrafter"/>
</dbReference>
<dbReference type="GO" id="GO:0046872">
    <property type="term" value="F:metal ion binding"/>
    <property type="evidence" value="ECO:0007669"/>
    <property type="project" value="UniProtKB-KW"/>
</dbReference>
<dbReference type="AlphaFoldDB" id="A0A9P6IWC0"/>
<reference evidence="3" key="1">
    <citation type="journal article" date="2020" name="Fungal Divers.">
        <title>Resolving the Mortierellaceae phylogeny through synthesis of multi-gene phylogenetics and phylogenomics.</title>
        <authorList>
            <person name="Vandepol N."/>
            <person name="Liber J."/>
            <person name="Desiro A."/>
            <person name="Na H."/>
            <person name="Kennedy M."/>
            <person name="Barry K."/>
            <person name="Grigoriev I.V."/>
            <person name="Miller A.N."/>
            <person name="O'Donnell K."/>
            <person name="Stajich J.E."/>
            <person name="Bonito G."/>
        </authorList>
    </citation>
    <scope>NUCLEOTIDE SEQUENCE</scope>
    <source>
        <strain evidence="3">CK1249</strain>
    </source>
</reference>
<dbReference type="GO" id="GO:0005737">
    <property type="term" value="C:cytoplasm"/>
    <property type="evidence" value="ECO:0007669"/>
    <property type="project" value="TreeGrafter"/>
</dbReference>
<organism evidence="3 4">
    <name type="scientific">Mortierella alpina</name>
    <name type="common">Oleaginous fungus</name>
    <name type="synonym">Mortierella renispora</name>
    <dbReference type="NCBI Taxonomy" id="64518"/>
    <lineage>
        <taxon>Eukaryota</taxon>
        <taxon>Fungi</taxon>
        <taxon>Fungi incertae sedis</taxon>
        <taxon>Mucoromycota</taxon>
        <taxon>Mortierellomycotina</taxon>
        <taxon>Mortierellomycetes</taxon>
        <taxon>Mortierellales</taxon>
        <taxon>Mortierellaceae</taxon>
        <taxon>Mortierella</taxon>
    </lineage>
</organism>
<gene>
    <name evidence="3" type="ORF">BGZ70_002147</name>
</gene>
<sequence length="275" mass="30614">MDVLERLPIDKMKETIARYRPRTICFDANLSVACMQGILETCRERNIITLFEPTSEAKCDRALDGSMLPLLNEGLLRYASPNEYELRTMAVQARTLTTASQSKGALSVQRHTLTPAVDTDAIAMAVKDDSTMNYEELLSDAAVITQYIPTLFIKLGSKGVLVCQRTRPEEDAGRLRDQDTLTWRWFQAHEVNEVKSVTGAGDSFVASIVASLHTMTVSTSDPPSSSATGLQFWKHLDRWIMDAQTAATLTLETYDTVSPLLAQTQQAKTIRLLQH</sequence>
<dbReference type="InterPro" id="IPR029056">
    <property type="entry name" value="Ribokinase-like"/>
</dbReference>
<keyword evidence="1" id="KW-0479">Metal-binding</keyword>
<dbReference type="Gene3D" id="3.40.1190.20">
    <property type="match status" value="1"/>
</dbReference>
<dbReference type="PANTHER" id="PTHR42909">
    <property type="entry name" value="ZGC:136858"/>
    <property type="match status" value="1"/>
</dbReference>